<sequence length="243" mass="26040">MGKRIIAQRRGKGSSTFRAPSHKYKANLEHVSVNKGETVSGTVEEIVHDPARSAPIARIRIEREEKTERRFVVVPEGVGEGDEVAYGESAGIKTGNTLPLRCIPEGITVCNVEARPNDGGKFARASGNSITLLAHEQETGKTLVSMPSGRKKWLSSDCFATIGVVAGGGRTEKPFVKAGKKYHKMKTHSGKYPIVRGVAMNPVDHPFGGGGHQHVGKSKTPARGAPPGRKVGNIAAKRTGYKR</sequence>
<evidence type="ECO:0000256" key="5">
    <source>
        <dbReference type="ARBA" id="ARBA00023274"/>
    </source>
</evidence>
<dbReference type="AlphaFoldDB" id="A0A7G9YU15"/>
<dbReference type="Gene3D" id="4.10.950.10">
    <property type="entry name" value="Ribosomal protein L2, domain 3"/>
    <property type="match status" value="1"/>
</dbReference>
<evidence type="ECO:0000256" key="6">
    <source>
        <dbReference type="HAMAP-Rule" id="MF_01320"/>
    </source>
</evidence>
<comment type="function">
    <text evidence="6">One of the primary rRNA binding proteins. Required for association of the 30S and 50S subunits to form the 70S ribosome, for tRNA binding and peptide bond formation. It has been suggested to have peptidyltransferase activity; this is somewhat controversial. Makes several contacts with the 16S rRNA in the 70S ribosome.</text>
</comment>
<dbReference type="GO" id="GO:0003735">
    <property type="term" value="F:structural constituent of ribosome"/>
    <property type="evidence" value="ECO:0007669"/>
    <property type="project" value="InterPro"/>
</dbReference>
<evidence type="ECO:0000259" key="9">
    <source>
        <dbReference type="SMART" id="SM01383"/>
    </source>
</evidence>
<dbReference type="InterPro" id="IPR012340">
    <property type="entry name" value="NA-bd_OB-fold"/>
</dbReference>
<dbReference type="InterPro" id="IPR008991">
    <property type="entry name" value="Translation_prot_SH3-like_sf"/>
</dbReference>
<name>A0A7G9YU15_9EURY</name>
<dbReference type="InterPro" id="IPR022669">
    <property type="entry name" value="Ribosomal_uL2_C"/>
</dbReference>
<dbReference type="PROSITE" id="PS00467">
    <property type="entry name" value="RIBOSOMAL_L2"/>
    <property type="match status" value="1"/>
</dbReference>
<dbReference type="PANTHER" id="PTHR13691:SF16">
    <property type="entry name" value="LARGE RIBOSOMAL SUBUNIT PROTEIN UL2"/>
    <property type="match status" value="1"/>
</dbReference>
<dbReference type="Pfam" id="PF03947">
    <property type="entry name" value="Ribosomal_L2_C"/>
    <property type="match status" value="1"/>
</dbReference>
<dbReference type="GO" id="GO:0019843">
    <property type="term" value="F:rRNA binding"/>
    <property type="evidence" value="ECO:0007669"/>
    <property type="project" value="UniProtKB-UniRule"/>
</dbReference>
<dbReference type="Pfam" id="PF00181">
    <property type="entry name" value="Ribosomal_L2_N"/>
    <property type="match status" value="1"/>
</dbReference>
<evidence type="ECO:0000256" key="4">
    <source>
        <dbReference type="ARBA" id="ARBA00022980"/>
    </source>
</evidence>
<comment type="similarity">
    <text evidence="1 6">Belongs to the universal ribosomal protein uL2 family.</text>
</comment>
<dbReference type="EMBL" id="MT631471">
    <property type="protein sequence ID" value="QNO51499.1"/>
    <property type="molecule type" value="Genomic_DNA"/>
</dbReference>
<feature type="domain" description="Large ribosomal subunit protein uL2 RNA-binding" evidence="9">
    <location>
        <begin position="11"/>
        <end position="86"/>
    </location>
</feature>
<dbReference type="SMART" id="SM01383">
    <property type="entry name" value="Ribosomal_L2"/>
    <property type="match status" value="1"/>
</dbReference>
<dbReference type="InterPro" id="IPR022671">
    <property type="entry name" value="Ribosomal_uL2_CS"/>
</dbReference>
<dbReference type="HAMAP" id="MF_01320_A">
    <property type="entry name" value="Ribosomal_uL2_A"/>
    <property type="match status" value="1"/>
</dbReference>
<evidence type="ECO:0000259" key="8">
    <source>
        <dbReference type="SMART" id="SM01382"/>
    </source>
</evidence>
<comment type="subunit">
    <text evidence="6">Part of the 50S ribosomal subunit. Forms a bridge to the 30S subunit in the 70S ribosome.</text>
</comment>
<dbReference type="PIRSF" id="PIRSF002158">
    <property type="entry name" value="Ribosomal_L2"/>
    <property type="match status" value="1"/>
</dbReference>
<dbReference type="SUPFAM" id="SSF50104">
    <property type="entry name" value="Translation proteins SH3-like domain"/>
    <property type="match status" value="1"/>
</dbReference>
<dbReference type="InterPro" id="IPR002171">
    <property type="entry name" value="Ribosomal_uL2"/>
</dbReference>
<dbReference type="Gene3D" id="2.40.50.140">
    <property type="entry name" value="Nucleic acid-binding proteins"/>
    <property type="match status" value="1"/>
</dbReference>
<dbReference type="InterPro" id="IPR023672">
    <property type="entry name" value="Ribosomal_uL2_arc_euk"/>
</dbReference>
<dbReference type="PANTHER" id="PTHR13691">
    <property type="entry name" value="RIBOSOMAL PROTEIN L2"/>
    <property type="match status" value="1"/>
</dbReference>
<evidence type="ECO:0000256" key="1">
    <source>
        <dbReference type="ARBA" id="ARBA00005636"/>
    </source>
</evidence>
<dbReference type="InterPro" id="IPR014722">
    <property type="entry name" value="Rib_uL2_dom2"/>
</dbReference>
<gene>
    <name evidence="6 10" type="primary">rpl2</name>
    <name evidence="10" type="ORF">CBNPKNJC_00013</name>
</gene>
<dbReference type="FunFam" id="4.10.950.10:FF:000002">
    <property type="entry name" value="60S ribosomal protein L2"/>
    <property type="match status" value="1"/>
</dbReference>
<dbReference type="SUPFAM" id="SSF50249">
    <property type="entry name" value="Nucleic acid-binding proteins"/>
    <property type="match status" value="1"/>
</dbReference>
<dbReference type="InterPro" id="IPR014726">
    <property type="entry name" value="Ribosomal_uL2_dom3"/>
</dbReference>
<proteinExistence type="inferred from homology"/>
<dbReference type="GO" id="GO:0022625">
    <property type="term" value="C:cytosolic large ribosomal subunit"/>
    <property type="evidence" value="ECO:0007669"/>
    <property type="project" value="TreeGrafter"/>
</dbReference>
<dbReference type="FunFam" id="2.40.50.140:FF:000020">
    <property type="entry name" value="60S ribosomal protein L2"/>
    <property type="match status" value="1"/>
</dbReference>
<dbReference type="InterPro" id="IPR022666">
    <property type="entry name" value="Ribosomal_uL2_RNA-bd_dom"/>
</dbReference>
<keyword evidence="3 6" id="KW-0694">RNA-binding</keyword>
<accession>A0A7G9YU15</accession>
<feature type="domain" description="Large ribosomal subunit protein uL2 C-terminal" evidence="8">
    <location>
        <begin position="92"/>
        <end position="227"/>
    </location>
</feature>
<organism evidence="10">
    <name type="scientific">Candidatus Methanophagaceae archaeon ANME-1 ERB6</name>
    <dbReference type="NCBI Taxonomy" id="2759912"/>
    <lineage>
        <taxon>Archaea</taxon>
        <taxon>Methanobacteriati</taxon>
        <taxon>Methanobacteriota</taxon>
        <taxon>Stenosarchaea group</taxon>
        <taxon>Methanomicrobia</taxon>
        <taxon>Candidatus Methanophagales</taxon>
        <taxon>Candidatus Methanophagaceae</taxon>
    </lineage>
</organism>
<dbReference type="SMART" id="SM01382">
    <property type="entry name" value="Ribosomal_L2_C"/>
    <property type="match status" value="1"/>
</dbReference>
<keyword evidence="2 6" id="KW-0699">rRNA-binding</keyword>
<keyword evidence="4 6" id="KW-0689">Ribosomal protein</keyword>
<evidence type="ECO:0000313" key="10">
    <source>
        <dbReference type="EMBL" id="QNO51499.1"/>
    </source>
</evidence>
<dbReference type="GO" id="GO:0002181">
    <property type="term" value="P:cytoplasmic translation"/>
    <property type="evidence" value="ECO:0007669"/>
    <property type="project" value="TreeGrafter"/>
</dbReference>
<dbReference type="NCBIfam" id="NF007180">
    <property type="entry name" value="PRK09612.1"/>
    <property type="match status" value="1"/>
</dbReference>
<reference evidence="10" key="1">
    <citation type="submission" date="2020-06" db="EMBL/GenBank/DDBJ databases">
        <title>Unique genomic features of the anaerobic methanotrophic archaea.</title>
        <authorList>
            <person name="Chadwick G.L."/>
            <person name="Skennerton C.T."/>
            <person name="Laso-Perez R."/>
            <person name="Leu A.O."/>
            <person name="Speth D.R."/>
            <person name="Yu H."/>
            <person name="Morgan-Lang C."/>
            <person name="Hatzenpichler R."/>
            <person name="Goudeau D."/>
            <person name="Malmstrom R."/>
            <person name="Brazelton W.J."/>
            <person name="Woyke T."/>
            <person name="Hallam S.J."/>
            <person name="Tyson G.W."/>
            <person name="Wegener G."/>
            <person name="Boetius A."/>
            <person name="Orphan V."/>
        </authorList>
    </citation>
    <scope>NUCLEOTIDE SEQUENCE</scope>
</reference>
<evidence type="ECO:0000256" key="7">
    <source>
        <dbReference type="SAM" id="MobiDB-lite"/>
    </source>
</evidence>
<dbReference type="Gene3D" id="2.30.30.30">
    <property type="match status" value="1"/>
</dbReference>
<evidence type="ECO:0000256" key="3">
    <source>
        <dbReference type="ARBA" id="ARBA00022884"/>
    </source>
</evidence>
<feature type="region of interest" description="Disordered" evidence="7">
    <location>
        <begin position="208"/>
        <end position="243"/>
    </location>
</feature>
<keyword evidence="5 6" id="KW-0687">Ribonucleoprotein</keyword>
<evidence type="ECO:0000256" key="2">
    <source>
        <dbReference type="ARBA" id="ARBA00022730"/>
    </source>
</evidence>
<protein>
    <recommendedName>
        <fullName evidence="6">Large ribosomal subunit protein uL2</fullName>
    </recommendedName>
</protein>
<dbReference type="FunFam" id="2.30.30.30:FF:000006">
    <property type="entry name" value="60S ribosomal protein L8"/>
    <property type="match status" value="1"/>
</dbReference>